<dbReference type="Pfam" id="PF12796">
    <property type="entry name" value="Ank_2"/>
    <property type="match status" value="1"/>
</dbReference>
<reference evidence="3 4" key="1">
    <citation type="journal article" date="2023" name="G3 (Bethesda)">
        <title>A chromosome-level genome assembly of Zasmidium syzygii isolated from banana leaves.</title>
        <authorList>
            <person name="van Westerhoven A.C."/>
            <person name="Mehrabi R."/>
            <person name="Talebi R."/>
            <person name="Steentjes M.B.F."/>
            <person name="Corcolon B."/>
            <person name="Chong P.A."/>
            <person name="Kema G.H.J."/>
            <person name="Seidl M.F."/>
        </authorList>
    </citation>
    <scope>NUCLEOTIDE SEQUENCE [LARGE SCALE GENOMIC DNA]</scope>
    <source>
        <strain evidence="3 4">P124</strain>
    </source>
</reference>
<sequence>MAHEEALEAEMVRACRSGDLELIDSVLNRSQEGRENRYLVAGFYNAIIAKRIDIMNSGSGQQGFLAIKTNSIEVLDTLYDLGWRPNTVSLIYAVHHTDDDNVLHWLLDRGAKPNSWGGGLAIQGAVLANRFDAVDMLLEHGSSIGGALHMAAQRPECFEMVKFLVSRGADVHGHGYLGTPLTFACSTANVEAASWLLEQGAVMSSNKFGRELHLAEVRLREARDLETGEGSDESSAREEQAVSMRYFEGGGKWLTTT</sequence>
<accession>A0ABR0ENF9</accession>
<dbReference type="SMART" id="SM00248">
    <property type="entry name" value="ANK"/>
    <property type="match status" value="4"/>
</dbReference>
<dbReference type="EMBL" id="JAXOVC010000004">
    <property type="protein sequence ID" value="KAK4502686.1"/>
    <property type="molecule type" value="Genomic_DNA"/>
</dbReference>
<evidence type="ECO:0008006" key="5">
    <source>
        <dbReference type="Google" id="ProtNLM"/>
    </source>
</evidence>
<keyword evidence="4" id="KW-1185">Reference proteome</keyword>
<gene>
    <name evidence="3" type="ORF">PRZ48_006112</name>
</gene>
<evidence type="ECO:0000256" key="2">
    <source>
        <dbReference type="ARBA" id="ARBA00023043"/>
    </source>
</evidence>
<keyword evidence="2" id="KW-0040">ANK repeat</keyword>
<dbReference type="SUPFAM" id="SSF48403">
    <property type="entry name" value="Ankyrin repeat"/>
    <property type="match status" value="1"/>
</dbReference>
<proteinExistence type="predicted"/>
<keyword evidence="1" id="KW-0677">Repeat</keyword>
<evidence type="ECO:0000313" key="3">
    <source>
        <dbReference type="EMBL" id="KAK4502686.1"/>
    </source>
</evidence>
<evidence type="ECO:0000313" key="4">
    <source>
        <dbReference type="Proteomes" id="UP001305779"/>
    </source>
</evidence>
<dbReference type="Gene3D" id="1.25.40.20">
    <property type="entry name" value="Ankyrin repeat-containing domain"/>
    <property type="match status" value="2"/>
</dbReference>
<dbReference type="Proteomes" id="UP001305779">
    <property type="component" value="Unassembled WGS sequence"/>
</dbReference>
<organism evidence="3 4">
    <name type="scientific">Zasmidium cellare</name>
    <name type="common">Wine cellar mold</name>
    <name type="synonym">Racodium cellare</name>
    <dbReference type="NCBI Taxonomy" id="395010"/>
    <lineage>
        <taxon>Eukaryota</taxon>
        <taxon>Fungi</taxon>
        <taxon>Dikarya</taxon>
        <taxon>Ascomycota</taxon>
        <taxon>Pezizomycotina</taxon>
        <taxon>Dothideomycetes</taxon>
        <taxon>Dothideomycetidae</taxon>
        <taxon>Mycosphaerellales</taxon>
        <taxon>Mycosphaerellaceae</taxon>
        <taxon>Zasmidium</taxon>
    </lineage>
</organism>
<dbReference type="InterPro" id="IPR036770">
    <property type="entry name" value="Ankyrin_rpt-contain_sf"/>
</dbReference>
<dbReference type="InterPro" id="IPR002110">
    <property type="entry name" value="Ankyrin_rpt"/>
</dbReference>
<evidence type="ECO:0000256" key="1">
    <source>
        <dbReference type="ARBA" id="ARBA00022737"/>
    </source>
</evidence>
<protein>
    <recommendedName>
        <fullName evidence="5">Ankyrin</fullName>
    </recommendedName>
</protein>
<comment type="caution">
    <text evidence="3">The sequence shown here is derived from an EMBL/GenBank/DDBJ whole genome shotgun (WGS) entry which is preliminary data.</text>
</comment>
<dbReference type="PANTHER" id="PTHR24189">
    <property type="entry name" value="MYOTROPHIN"/>
    <property type="match status" value="1"/>
</dbReference>
<name>A0ABR0ENF9_ZASCE</name>
<dbReference type="InterPro" id="IPR050745">
    <property type="entry name" value="Multifunctional_regulatory"/>
</dbReference>
<dbReference type="PANTHER" id="PTHR24189:SF50">
    <property type="entry name" value="ANKYRIN REPEAT AND SOCS BOX PROTEIN 2"/>
    <property type="match status" value="1"/>
</dbReference>